<keyword evidence="4" id="KW-0539">Nucleus</keyword>
<dbReference type="Proteomes" id="UP000838763">
    <property type="component" value="Unassembled WGS sequence"/>
</dbReference>
<evidence type="ECO:0000259" key="5">
    <source>
        <dbReference type="PROSITE" id="PS50166"/>
    </source>
</evidence>
<dbReference type="GO" id="GO:0005829">
    <property type="term" value="C:cytosol"/>
    <property type="evidence" value="ECO:0007669"/>
    <property type="project" value="TreeGrafter"/>
</dbReference>
<dbReference type="InterPro" id="IPR016024">
    <property type="entry name" value="ARM-type_fold"/>
</dbReference>
<dbReference type="PANTHER" id="PTHR10997:SF9">
    <property type="entry name" value="IMPORTIN-9"/>
    <property type="match status" value="1"/>
</dbReference>
<comment type="subcellular location">
    <subcellularLocation>
        <location evidence="1">Nucleus</location>
    </subcellularLocation>
</comment>
<evidence type="ECO:0000256" key="1">
    <source>
        <dbReference type="ARBA" id="ARBA00004123"/>
    </source>
</evidence>
<organism evidence="6 7">
    <name type="scientific">Parascedosporium putredinis</name>
    <dbReference type="NCBI Taxonomy" id="1442378"/>
    <lineage>
        <taxon>Eukaryota</taxon>
        <taxon>Fungi</taxon>
        <taxon>Dikarya</taxon>
        <taxon>Ascomycota</taxon>
        <taxon>Pezizomycotina</taxon>
        <taxon>Sordariomycetes</taxon>
        <taxon>Hypocreomycetidae</taxon>
        <taxon>Microascales</taxon>
        <taxon>Microascaceae</taxon>
        <taxon>Parascedosporium</taxon>
    </lineage>
</organism>
<keyword evidence="2" id="KW-0813">Transport</keyword>
<comment type="caution">
    <text evidence="6">The sequence shown here is derived from an EMBL/GenBank/DDBJ whole genome shotgun (WGS) entry which is preliminary data.</text>
</comment>
<gene>
    <name evidence="6" type="ORF">PPNO1_LOCUS710</name>
</gene>
<dbReference type="AlphaFoldDB" id="A0A9P1GV76"/>
<accession>A0A9P1GV76</accession>
<evidence type="ECO:0000256" key="4">
    <source>
        <dbReference type="ARBA" id="ARBA00023242"/>
    </source>
</evidence>
<keyword evidence="3" id="KW-0653">Protein transport</keyword>
<dbReference type="EMBL" id="CALLCH030000001">
    <property type="protein sequence ID" value="CAI4210912.1"/>
    <property type="molecule type" value="Genomic_DNA"/>
</dbReference>
<dbReference type="Pfam" id="PF25018">
    <property type="entry name" value="HEAT_IPO9_c"/>
    <property type="match status" value="1"/>
</dbReference>
<dbReference type="GO" id="GO:0031267">
    <property type="term" value="F:small GTPase binding"/>
    <property type="evidence" value="ECO:0007669"/>
    <property type="project" value="InterPro"/>
</dbReference>
<dbReference type="OrthoDB" id="431626at2759"/>
<dbReference type="Gene3D" id="1.25.10.10">
    <property type="entry name" value="Leucine-rich Repeat Variant"/>
    <property type="match status" value="1"/>
</dbReference>
<dbReference type="InterPro" id="IPR011989">
    <property type="entry name" value="ARM-like"/>
</dbReference>
<protein>
    <recommendedName>
        <fullName evidence="5">Importin N-terminal domain-containing protein</fullName>
    </recommendedName>
</protein>
<dbReference type="GO" id="GO:0006606">
    <property type="term" value="P:protein import into nucleus"/>
    <property type="evidence" value="ECO:0007669"/>
    <property type="project" value="TreeGrafter"/>
</dbReference>
<dbReference type="GO" id="GO:0005635">
    <property type="term" value="C:nuclear envelope"/>
    <property type="evidence" value="ECO:0007669"/>
    <property type="project" value="TreeGrafter"/>
</dbReference>
<sequence length="996" mass="109611">MDDELVQVLTNTQSSDQAVRHQAELALNHAKDNPAFPVSLANVAAHAAVDTAVRQAALTSLRLFIEANWNPDGADGEPVVEISEEARAQLRRTMLELTLSPEKNRKVKIAASYALGKMAIHDIPDKWPDLIPSLLTMITTGTDTQVHGALRTIADIVEDSLSEDQFFSMARDIVKALTAVALDENRTPTIRSLSVSIFRSCFDLLEIVKDEHPKEVKAFGDELIQEWGPFFLQALKARLPNEPVTASKQPQSWNGLIMLKLQVLKTLLKVRVVLPGLIANQALEYFSAVWEELLALQGPHRELYIDDNAQDRLEDIDSLPYSLDFLILEELDLIHQFLRAPPVHAQLDGQLKAHPSAQETPWLTEIMKTLVAFSRITQEEEGLWDIDCSLYLAEEASASANYTSRTAAGDVLIKLGEVYSQAALDGLFGYTQTLFTGDSASDWRSQEAALYLFNMLASDFDDMGKNVPEPTARAYLGLVDFSINQADCPLLRARGYLVGGTLTRAFTTPDTLNERILQCINGEEAEVVRVACIKAVEHLVRAKRVTPEQQIPIILAMSQYMQNKDPDELEDADELLVTLAESLRLVINVNHRVALAAEVQPVDILFTLARLGASNFQVTMIVTEAFEDIVQNLTDPTSYTALSAKVLPILTAAFDVANLTQDDPLVTRLLMEAVEGEVLRPAAESLKYLLMHDHHQVFGWQDESGQSGLDICLLVIDRLLGAAIEDNSASEVGGLAAELVEKAGHERLGPYLPQLLRAVATRLGSAQTAPFIQSLILVFARLSLVGAHDVVDFLGQTQIGDHNGLDVVLGKWLENSVSFAGYDEIRQNVIALSKLYSLNDARLAQTMVKGDLIITDTERIKTRSRAKQNQFTIIPASLKILKVLIQELLSASGGGRAASTAAAMAAVAELDDDDGDDSWEDDPDSVDLGLGGSKSDLYAFIESTGSRQQDDETQAYLSEFFITVARDNVANFQEWYNMLTDEERGKLQELASQPSA</sequence>
<reference evidence="6" key="1">
    <citation type="submission" date="2022-11" db="EMBL/GenBank/DDBJ databases">
        <authorList>
            <person name="Scott C."/>
            <person name="Bruce N."/>
        </authorList>
    </citation>
    <scope>NUCLEOTIDE SEQUENCE</scope>
</reference>
<dbReference type="PROSITE" id="PS50166">
    <property type="entry name" value="IMPORTIN_B_NT"/>
    <property type="match status" value="1"/>
</dbReference>
<evidence type="ECO:0000256" key="2">
    <source>
        <dbReference type="ARBA" id="ARBA00022448"/>
    </source>
</evidence>
<dbReference type="SUPFAM" id="SSF48371">
    <property type="entry name" value="ARM repeat"/>
    <property type="match status" value="1"/>
</dbReference>
<dbReference type="SMART" id="SM00913">
    <property type="entry name" value="IBN_N"/>
    <property type="match status" value="1"/>
</dbReference>
<evidence type="ECO:0000313" key="6">
    <source>
        <dbReference type="EMBL" id="CAI4210912.1"/>
    </source>
</evidence>
<keyword evidence="7" id="KW-1185">Reference proteome</keyword>
<name>A0A9P1GV76_9PEZI</name>
<feature type="domain" description="Importin N-terminal" evidence="5">
    <location>
        <begin position="23"/>
        <end position="100"/>
    </location>
</feature>
<dbReference type="InterPro" id="IPR056840">
    <property type="entry name" value="HEAT_IPO9_central"/>
</dbReference>
<evidence type="ECO:0000313" key="7">
    <source>
        <dbReference type="Proteomes" id="UP000838763"/>
    </source>
</evidence>
<dbReference type="InterPro" id="IPR001494">
    <property type="entry name" value="Importin-beta_N"/>
</dbReference>
<evidence type="ECO:0000256" key="3">
    <source>
        <dbReference type="ARBA" id="ARBA00022927"/>
    </source>
</evidence>
<proteinExistence type="predicted"/>
<dbReference type="Pfam" id="PF03810">
    <property type="entry name" value="IBN_N"/>
    <property type="match status" value="1"/>
</dbReference>
<dbReference type="PANTHER" id="PTHR10997">
    <property type="entry name" value="IMPORTIN-7, 8, 11"/>
    <property type="match status" value="1"/>
</dbReference>